<comment type="caution">
    <text evidence="7">The sequence shown here is derived from an EMBL/GenBank/DDBJ whole genome shotgun (WGS) entry which is preliminary data.</text>
</comment>
<dbReference type="Pfam" id="PF03466">
    <property type="entry name" value="LysR_substrate"/>
    <property type="match status" value="1"/>
</dbReference>
<evidence type="ECO:0000313" key="7">
    <source>
        <dbReference type="EMBL" id="MCH6167781.1"/>
    </source>
</evidence>
<keyword evidence="2" id="KW-0805">Transcription regulation</keyword>
<dbReference type="Proteomes" id="UP001299970">
    <property type="component" value="Unassembled WGS sequence"/>
</dbReference>
<dbReference type="Gene3D" id="3.40.190.10">
    <property type="entry name" value="Periplasmic binding protein-like II"/>
    <property type="match status" value="2"/>
</dbReference>
<reference evidence="7 8" key="1">
    <citation type="submission" date="2022-03" db="EMBL/GenBank/DDBJ databases">
        <title>Pseudonocardia alaer sp. nov., a novel actinomycete isolated from reed forest soil.</title>
        <authorList>
            <person name="Wang L."/>
        </authorList>
    </citation>
    <scope>NUCLEOTIDE SEQUENCE [LARGE SCALE GENOMIC DNA]</scope>
    <source>
        <strain evidence="7 8">Y-16303</strain>
    </source>
</reference>
<dbReference type="PANTHER" id="PTHR30346">
    <property type="entry name" value="TRANSCRIPTIONAL DUAL REGULATOR HCAR-RELATED"/>
    <property type="match status" value="1"/>
</dbReference>
<evidence type="ECO:0000259" key="6">
    <source>
        <dbReference type="Pfam" id="PF03466"/>
    </source>
</evidence>
<proteinExistence type="inferred from homology"/>
<evidence type="ECO:0000256" key="1">
    <source>
        <dbReference type="ARBA" id="ARBA00009437"/>
    </source>
</evidence>
<feature type="region of interest" description="Disordered" evidence="5">
    <location>
        <begin position="245"/>
        <end position="271"/>
    </location>
</feature>
<accession>A0ABS9THM0</accession>
<keyword evidence="3" id="KW-0238">DNA-binding</keyword>
<evidence type="ECO:0000256" key="5">
    <source>
        <dbReference type="SAM" id="MobiDB-lite"/>
    </source>
</evidence>
<dbReference type="InterPro" id="IPR005119">
    <property type="entry name" value="LysR_subst-bd"/>
</dbReference>
<feature type="domain" description="LysR substrate-binding" evidence="6">
    <location>
        <begin position="31"/>
        <end position="238"/>
    </location>
</feature>
<evidence type="ECO:0000256" key="2">
    <source>
        <dbReference type="ARBA" id="ARBA00023015"/>
    </source>
</evidence>
<evidence type="ECO:0000256" key="4">
    <source>
        <dbReference type="ARBA" id="ARBA00023163"/>
    </source>
</evidence>
<comment type="similarity">
    <text evidence="1">Belongs to the LysR transcriptional regulatory family.</text>
</comment>
<gene>
    <name evidence="7" type="ORF">MMF94_19005</name>
</gene>
<dbReference type="PANTHER" id="PTHR30346:SF29">
    <property type="entry name" value="LYSR SUBSTRATE-BINDING"/>
    <property type="match status" value="1"/>
</dbReference>
<feature type="compositionally biased region" description="Polar residues" evidence="5">
    <location>
        <begin position="257"/>
        <end position="271"/>
    </location>
</feature>
<keyword evidence="4" id="KW-0804">Transcription</keyword>
<dbReference type="SUPFAM" id="SSF53850">
    <property type="entry name" value="Periplasmic binding protein-like II"/>
    <property type="match status" value="1"/>
</dbReference>
<name>A0ABS9THM0_9PSEU</name>
<sequence length="271" mass="29078">MTEAGRQLLRHATIVLAELRSAEAALAAVARGEGGRMRLGSFPTANATLMPRAVAAFRGDHPAVELELVELDRDEGLAQVADHHLDIALVYEFPMIPMGDTPEVVAIPLVVDPLHIMLPSDHPMASRSSIRLAELSTQHWIQGVRHGSTIEVLPQACHAAGFEPDIVFRTDDQMAVRGLVAAGIGIALVPWLALATVPPGVIVRRLDEPSLTRTVMAAVPPESRRLPAASAMVRSLREICVELGTPPTRAGRPARGWTSTANSLKRSLTIP</sequence>
<organism evidence="7 8">
    <name type="scientific">Pseudonocardia alaniniphila</name>
    <dbReference type="NCBI Taxonomy" id="75291"/>
    <lineage>
        <taxon>Bacteria</taxon>
        <taxon>Bacillati</taxon>
        <taxon>Actinomycetota</taxon>
        <taxon>Actinomycetes</taxon>
        <taxon>Pseudonocardiales</taxon>
        <taxon>Pseudonocardiaceae</taxon>
        <taxon>Pseudonocardia</taxon>
    </lineage>
</organism>
<dbReference type="CDD" id="cd08423">
    <property type="entry name" value="PBP2_LTTR_like_6"/>
    <property type="match status" value="1"/>
</dbReference>
<keyword evidence="8" id="KW-1185">Reference proteome</keyword>
<protein>
    <submittedName>
        <fullName evidence="7">LysR substrate-binding domain-containing protein</fullName>
    </submittedName>
</protein>
<dbReference type="EMBL" id="JAKXMK010000016">
    <property type="protein sequence ID" value="MCH6167781.1"/>
    <property type="molecule type" value="Genomic_DNA"/>
</dbReference>
<evidence type="ECO:0000313" key="8">
    <source>
        <dbReference type="Proteomes" id="UP001299970"/>
    </source>
</evidence>
<evidence type="ECO:0000256" key="3">
    <source>
        <dbReference type="ARBA" id="ARBA00023125"/>
    </source>
</evidence>